<organism evidence="1 2">
    <name type="scientific">Paracoccus kondratievae</name>
    <dbReference type="NCBI Taxonomy" id="135740"/>
    <lineage>
        <taxon>Bacteria</taxon>
        <taxon>Pseudomonadati</taxon>
        <taxon>Pseudomonadota</taxon>
        <taxon>Alphaproteobacteria</taxon>
        <taxon>Rhodobacterales</taxon>
        <taxon>Paracoccaceae</taxon>
        <taxon>Paracoccus</taxon>
    </lineage>
</organism>
<comment type="caution">
    <text evidence="1">The sequence shown here is derived from an EMBL/GenBank/DDBJ whole genome shotgun (WGS) entry which is preliminary data.</text>
</comment>
<dbReference type="Proteomes" id="UP001143349">
    <property type="component" value="Unassembled WGS sequence"/>
</dbReference>
<reference evidence="1" key="1">
    <citation type="journal article" date="2014" name="Int. J. Syst. Evol. Microbiol.">
        <title>Complete genome sequence of Corynebacterium casei LMG S-19264T (=DSM 44701T), isolated from a smear-ripened cheese.</title>
        <authorList>
            <consortium name="US DOE Joint Genome Institute (JGI-PGF)"/>
            <person name="Walter F."/>
            <person name="Albersmeier A."/>
            <person name="Kalinowski J."/>
            <person name="Ruckert C."/>
        </authorList>
    </citation>
    <scope>NUCLEOTIDE SEQUENCE</scope>
    <source>
        <strain evidence="1">VKM B-2222</strain>
    </source>
</reference>
<keyword evidence="2" id="KW-1185">Reference proteome</keyword>
<name>A0AAD3NWF6_9RHOB</name>
<evidence type="ECO:0000313" key="2">
    <source>
        <dbReference type="Proteomes" id="UP001143349"/>
    </source>
</evidence>
<dbReference type="AlphaFoldDB" id="A0AAD3NWF6"/>
<accession>A0AAD3NWF6</accession>
<sequence length="144" mass="15442">MVRPLRSPALRPGRKPWITGTMTDLQDPKLRFPLRAARLFMALLLVLLVATLPGPRVSVEVQHPQQLVAPSLSLTAIHGRDQLARKETAQVQPLTAAALPPSETPAAPPRTAAAAGYTYHHLIGAPLCALAPCARAPPVFRMTA</sequence>
<evidence type="ECO:0000313" key="1">
    <source>
        <dbReference type="EMBL" id="GLK63157.1"/>
    </source>
</evidence>
<dbReference type="EMBL" id="BSFH01000015">
    <property type="protein sequence ID" value="GLK63157.1"/>
    <property type="molecule type" value="Genomic_DNA"/>
</dbReference>
<reference evidence="1" key="2">
    <citation type="submission" date="2023-01" db="EMBL/GenBank/DDBJ databases">
        <authorList>
            <person name="Sun Q."/>
            <person name="Evtushenko L."/>
        </authorList>
    </citation>
    <scope>NUCLEOTIDE SEQUENCE</scope>
    <source>
        <strain evidence="1">VKM B-2222</strain>
    </source>
</reference>
<protein>
    <submittedName>
        <fullName evidence="1">Uncharacterized protein</fullName>
    </submittedName>
</protein>
<proteinExistence type="predicted"/>
<gene>
    <name evidence="1" type="ORF">GCM10017635_06260</name>
</gene>